<evidence type="ECO:0000256" key="6">
    <source>
        <dbReference type="ARBA" id="ARBA00022723"/>
    </source>
</evidence>
<feature type="binding site" evidence="12">
    <location>
        <position position="294"/>
    </location>
    <ligand>
        <name>Mg(2+)</name>
        <dbReference type="ChEBI" id="CHEBI:18420"/>
    </ligand>
</feature>
<dbReference type="InterPro" id="IPR024932">
    <property type="entry name" value="ApbE"/>
</dbReference>
<evidence type="ECO:0000256" key="8">
    <source>
        <dbReference type="ARBA" id="ARBA00022842"/>
    </source>
</evidence>
<evidence type="ECO:0000256" key="11">
    <source>
        <dbReference type="PIRNR" id="PIRNR006268"/>
    </source>
</evidence>
<evidence type="ECO:0000256" key="10">
    <source>
        <dbReference type="ARBA" id="ARBA00048540"/>
    </source>
</evidence>
<organism evidence="14">
    <name type="scientific">uncultured Thiotrichaceae bacterium</name>
    <dbReference type="NCBI Taxonomy" id="298394"/>
    <lineage>
        <taxon>Bacteria</taxon>
        <taxon>Pseudomonadati</taxon>
        <taxon>Pseudomonadota</taxon>
        <taxon>Gammaproteobacteria</taxon>
        <taxon>Thiotrichales</taxon>
        <taxon>Thiotrichaceae</taxon>
        <taxon>environmental samples</taxon>
    </lineage>
</organism>
<comment type="similarity">
    <text evidence="1 11">Belongs to the ApbE family.</text>
</comment>
<evidence type="ECO:0000256" key="9">
    <source>
        <dbReference type="ARBA" id="ARBA00031306"/>
    </source>
</evidence>
<dbReference type="Pfam" id="PF02424">
    <property type="entry name" value="ApbE"/>
    <property type="match status" value="1"/>
</dbReference>
<gene>
    <name evidence="14" type="ORF">HELGO_WM19862</name>
</gene>
<keyword evidence="6 11" id="KW-0479">Metal-binding</keyword>
<feature type="binding site" evidence="12">
    <location>
        <position position="298"/>
    </location>
    <ligand>
        <name>Mg(2+)</name>
        <dbReference type="ChEBI" id="CHEBI:18420"/>
    </ligand>
</feature>
<keyword evidence="14" id="KW-0449">Lipoprotein</keyword>
<keyword evidence="8 11" id="KW-0460">Magnesium</keyword>
<feature type="binding site" evidence="12">
    <location>
        <position position="180"/>
    </location>
    <ligand>
        <name>Mg(2+)</name>
        <dbReference type="ChEBI" id="CHEBI:18420"/>
    </ligand>
</feature>
<name>A0A6S6UE37_9GAMM</name>
<keyword evidence="13" id="KW-0732">Signal</keyword>
<accession>A0A6S6UE37</accession>
<feature type="chain" id="PRO_5039920013" description="FAD:protein FMN transferase" evidence="13">
    <location>
        <begin position="21"/>
        <end position="343"/>
    </location>
</feature>
<evidence type="ECO:0000256" key="7">
    <source>
        <dbReference type="ARBA" id="ARBA00022827"/>
    </source>
</evidence>
<dbReference type="EC" id="2.7.1.180" evidence="2 11"/>
<evidence type="ECO:0000256" key="5">
    <source>
        <dbReference type="ARBA" id="ARBA00022679"/>
    </source>
</evidence>
<dbReference type="PANTHER" id="PTHR30040">
    <property type="entry name" value="THIAMINE BIOSYNTHESIS LIPOPROTEIN APBE"/>
    <property type="match status" value="1"/>
</dbReference>
<evidence type="ECO:0000256" key="12">
    <source>
        <dbReference type="PIRSR" id="PIRSR006268-2"/>
    </source>
</evidence>
<reference evidence="14" key="1">
    <citation type="submission" date="2020-01" db="EMBL/GenBank/DDBJ databases">
        <authorList>
            <person name="Meier V. D."/>
            <person name="Meier V D."/>
        </authorList>
    </citation>
    <scope>NUCLEOTIDE SEQUENCE</scope>
    <source>
        <strain evidence="14">HLG_WM_MAG_09</strain>
    </source>
</reference>
<dbReference type="SUPFAM" id="SSF143631">
    <property type="entry name" value="ApbE-like"/>
    <property type="match status" value="1"/>
</dbReference>
<evidence type="ECO:0000256" key="3">
    <source>
        <dbReference type="ARBA" id="ARBA00016337"/>
    </source>
</evidence>
<dbReference type="EMBL" id="CACVAT010000450">
    <property type="protein sequence ID" value="CAA6827834.1"/>
    <property type="molecule type" value="Genomic_DNA"/>
</dbReference>
<keyword evidence="5 11" id="KW-0808">Transferase</keyword>
<dbReference type="InterPro" id="IPR003374">
    <property type="entry name" value="ApbE-like_sf"/>
</dbReference>
<feature type="signal peptide" evidence="13">
    <location>
        <begin position="1"/>
        <end position="20"/>
    </location>
</feature>
<evidence type="ECO:0000256" key="4">
    <source>
        <dbReference type="ARBA" id="ARBA00022630"/>
    </source>
</evidence>
<protein>
    <recommendedName>
        <fullName evidence="3 11">FAD:protein FMN transferase</fullName>
        <ecNumber evidence="2 11">2.7.1.180</ecNumber>
    </recommendedName>
    <alternativeName>
        <fullName evidence="9 11">Flavin transferase</fullName>
    </alternativeName>
</protein>
<keyword evidence="4 11" id="KW-0285">Flavoprotein</keyword>
<dbReference type="PANTHER" id="PTHR30040:SF2">
    <property type="entry name" value="FAD:PROTEIN FMN TRANSFERASE"/>
    <property type="match status" value="1"/>
</dbReference>
<dbReference type="Gene3D" id="3.10.520.10">
    <property type="entry name" value="ApbE-like domains"/>
    <property type="match status" value="1"/>
</dbReference>
<keyword evidence="7 11" id="KW-0274">FAD</keyword>
<dbReference type="GO" id="GO:0046872">
    <property type="term" value="F:metal ion binding"/>
    <property type="evidence" value="ECO:0007669"/>
    <property type="project" value="UniProtKB-UniRule"/>
</dbReference>
<evidence type="ECO:0000256" key="2">
    <source>
        <dbReference type="ARBA" id="ARBA00011955"/>
    </source>
</evidence>
<dbReference type="AlphaFoldDB" id="A0A6S6UE37"/>
<comment type="catalytic activity">
    <reaction evidence="10 11">
        <text>L-threonyl-[protein] + FAD = FMN-L-threonyl-[protein] + AMP + H(+)</text>
        <dbReference type="Rhea" id="RHEA:36847"/>
        <dbReference type="Rhea" id="RHEA-COMP:11060"/>
        <dbReference type="Rhea" id="RHEA-COMP:11061"/>
        <dbReference type="ChEBI" id="CHEBI:15378"/>
        <dbReference type="ChEBI" id="CHEBI:30013"/>
        <dbReference type="ChEBI" id="CHEBI:57692"/>
        <dbReference type="ChEBI" id="CHEBI:74257"/>
        <dbReference type="ChEBI" id="CHEBI:456215"/>
        <dbReference type="EC" id="2.7.1.180"/>
    </reaction>
</comment>
<proteinExistence type="inferred from homology"/>
<evidence type="ECO:0000256" key="1">
    <source>
        <dbReference type="ARBA" id="ARBA00008282"/>
    </source>
</evidence>
<dbReference type="PIRSF" id="PIRSF006268">
    <property type="entry name" value="ApbE"/>
    <property type="match status" value="1"/>
</dbReference>
<evidence type="ECO:0000256" key="13">
    <source>
        <dbReference type="SAM" id="SignalP"/>
    </source>
</evidence>
<sequence length="343" mass="37035">MPAYLLAFLFLLLLGGCSESKPEAIKLQGETMGTTWSASILPPDTRKAAFPDGVTLKSGMDQVLKTVNDQMSTWQKDSELSAFNRYQQSGWFPVSQQLAQVTQAALAVSELSGGQYDVTVGPLVELWGFGTVKKGDLPVVPEQSVIDNTLLNVGYSKLAVRLDPPALQKQVSGLYVDLSSIAKGYGVDQLAAYLDQLGVISYMVEIGGEIHVKGESPRGDNWRIAVEKPIDLGRAIQQGLTLKSGGLATSGDYRNFFSAGGKRYSHTLNPVSGYPVKHSLASVSVMAENTMLADAYATMLMAMGDVKGKAFAVDKGLDAYFIWRTDAGFETFMTGGFEQVFIQ</sequence>
<evidence type="ECO:0000313" key="14">
    <source>
        <dbReference type="EMBL" id="CAA6827834.1"/>
    </source>
</evidence>
<dbReference type="GO" id="GO:0016740">
    <property type="term" value="F:transferase activity"/>
    <property type="evidence" value="ECO:0007669"/>
    <property type="project" value="UniProtKB-UniRule"/>
</dbReference>
<comment type="cofactor">
    <cofactor evidence="12">
        <name>Mg(2+)</name>
        <dbReference type="ChEBI" id="CHEBI:18420"/>
    </cofactor>
    <cofactor evidence="12">
        <name>Mn(2+)</name>
        <dbReference type="ChEBI" id="CHEBI:29035"/>
    </cofactor>
    <text evidence="12">Magnesium. Can also use manganese.</text>
</comment>